<dbReference type="Gene3D" id="1.10.357.10">
    <property type="entry name" value="Tetracycline Repressor, domain 2"/>
    <property type="match status" value="1"/>
</dbReference>
<accession>A0A3N1CYC2</accession>
<name>A0A3N1CYC2_9ACTN</name>
<evidence type="ECO:0000256" key="2">
    <source>
        <dbReference type="PROSITE-ProRule" id="PRU00335"/>
    </source>
</evidence>
<dbReference type="InterPro" id="IPR050109">
    <property type="entry name" value="HTH-type_TetR-like_transc_reg"/>
</dbReference>
<reference evidence="4 5" key="1">
    <citation type="submission" date="2018-11" db="EMBL/GenBank/DDBJ databases">
        <title>Sequencing the genomes of 1000 actinobacteria strains.</title>
        <authorList>
            <person name="Klenk H.-P."/>
        </authorList>
    </citation>
    <scope>NUCLEOTIDE SEQUENCE [LARGE SCALE GENOMIC DNA]</scope>
    <source>
        <strain evidence="4 5">DSM 44254</strain>
    </source>
</reference>
<dbReference type="GO" id="GO:0000976">
    <property type="term" value="F:transcription cis-regulatory region binding"/>
    <property type="evidence" value="ECO:0007669"/>
    <property type="project" value="TreeGrafter"/>
</dbReference>
<keyword evidence="1 2" id="KW-0238">DNA-binding</keyword>
<dbReference type="PANTHER" id="PTHR30055">
    <property type="entry name" value="HTH-TYPE TRANSCRIPTIONAL REGULATOR RUTR"/>
    <property type="match status" value="1"/>
</dbReference>
<feature type="DNA-binding region" description="H-T-H motif" evidence="2">
    <location>
        <begin position="40"/>
        <end position="59"/>
    </location>
</feature>
<dbReference type="Proteomes" id="UP000272400">
    <property type="component" value="Unassembled WGS sequence"/>
</dbReference>
<dbReference type="InterPro" id="IPR036271">
    <property type="entry name" value="Tet_transcr_reg_TetR-rel_C_sf"/>
</dbReference>
<dbReference type="PROSITE" id="PS50977">
    <property type="entry name" value="HTH_TETR_2"/>
    <property type="match status" value="1"/>
</dbReference>
<dbReference type="Gene3D" id="1.10.10.60">
    <property type="entry name" value="Homeodomain-like"/>
    <property type="match status" value="1"/>
</dbReference>
<dbReference type="Pfam" id="PF17920">
    <property type="entry name" value="TetR_C_16"/>
    <property type="match status" value="1"/>
</dbReference>
<gene>
    <name evidence="4" type="ORF">EDD29_3856</name>
</gene>
<dbReference type="OrthoDB" id="3210235at2"/>
<keyword evidence="5" id="KW-1185">Reference proteome</keyword>
<dbReference type="Pfam" id="PF00440">
    <property type="entry name" value="TetR_N"/>
    <property type="match status" value="1"/>
</dbReference>
<dbReference type="InterPro" id="IPR009057">
    <property type="entry name" value="Homeodomain-like_sf"/>
</dbReference>
<dbReference type="PRINTS" id="PR00455">
    <property type="entry name" value="HTHTETR"/>
</dbReference>
<feature type="domain" description="HTH tetR-type" evidence="3">
    <location>
        <begin position="17"/>
        <end position="77"/>
    </location>
</feature>
<dbReference type="InterPro" id="IPR001647">
    <property type="entry name" value="HTH_TetR"/>
</dbReference>
<proteinExistence type="predicted"/>
<comment type="caution">
    <text evidence="4">The sequence shown here is derived from an EMBL/GenBank/DDBJ whole genome shotgun (WGS) entry which is preliminary data.</text>
</comment>
<dbReference type="EMBL" id="RJKE01000001">
    <property type="protein sequence ID" value="ROO86293.1"/>
    <property type="molecule type" value="Genomic_DNA"/>
</dbReference>
<organism evidence="4 5">
    <name type="scientific">Actinocorallia herbida</name>
    <dbReference type="NCBI Taxonomy" id="58109"/>
    <lineage>
        <taxon>Bacteria</taxon>
        <taxon>Bacillati</taxon>
        <taxon>Actinomycetota</taxon>
        <taxon>Actinomycetes</taxon>
        <taxon>Streptosporangiales</taxon>
        <taxon>Thermomonosporaceae</taxon>
        <taxon>Actinocorallia</taxon>
    </lineage>
</organism>
<evidence type="ECO:0000313" key="5">
    <source>
        <dbReference type="Proteomes" id="UP000272400"/>
    </source>
</evidence>
<evidence type="ECO:0000256" key="1">
    <source>
        <dbReference type="ARBA" id="ARBA00023125"/>
    </source>
</evidence>
<evidence type="ECO:0000313" key="4">
    <source>
        <dbReference type="EMBL" id="ROO86293.1"/>
    </source>
</evidence>
<dbReference type="SUPFAM" id="SSF48498">
    <property type="entry name" value="Tetracyclin repressor-like, C-terminal domain"/>
    <property type="match status" value="1"/>
</dbReference>
<evidence type="ECO:0000259" key="3">
    <source>
        <dbReference type="PROSITE" id="PS50977"/>
    </source>
</evidence>
<protein>
    <submittedName>
        <fullName evidence="4">TetR family transcriptional regulator</fullName>
    </submittedName>
</protein>
<dbReference type="AlphaFoldDB" id="A0A3N1CYC2"/>
<dbReference type="SUPFAM" id="SSF46689">
    <property type="entry name" value="Homeodomain-like"/>
    <property type="match status" value="1"/>
</dbReference>
<dbReference type="InterPro" id="IPR041678">
    <property type="entry name" value="TetR_C_16"/>
</dbReference>
<sequence length="190" mass="20346">MASTAGPAPTSRAERRRATETRILDEARRLFAEQGYQRATVRAIAAAARVDPSLVIQYFGSKRDLFTRAIQAPPLTSGAVASATVTEELLTTLGVKLGGLPEGTRATLRSMLTDPVAADRARAALTEQITALAATLPRDHDPELRAALITTALVGITIAHQFLDLPVLRDTPTDRIAETLRPALHALTHP</sequence>
<dbReference type="PANTHER" id="PTHR30055:SF235">
    <property type="entry name" value="TRANSCRIPTIONAL REGULATORY PROTEIN"/>
    <property type="match status" value="1"/>
</dbReference>
<dbReference type="GO" id="GO:0003700">
    <property type="term" value="F:DNA-binding transcription factor activity"/>
    <property type="evidence" value="ECO:0007669"/>
    <property type="project" value="TreeGrafter"/>
</dbReference>